<evidence type="ECO:0000313" key="2">
    <source>
        <dbReference type="Proteomes" id="UP000054498"/>
    </source>
</evidence>
<dbReference type="OrthoDB" id="2018659at2759"/>
<dbReference type="AlphaFoldDB" id="A0A0D2KMB8"/>
<name>A0A0D2KMB8_9CHLO</name>
<gene>
    <name evidence="1" type="ORF">MNEG_11077</name>
</gene>
<dbReference type="GeneID" id="25728303"/>
<keyword evidence="2" id="KW-1185">Reference proteome</keyword>
<dbReference type="Proteomes" id="UP000054498">
    <property type="component" value="Unassembled WGS sequence"/>
</dbReference>
<organism evidence="1 2">
    <name type="scientific">Monoraphidium neglectum</name>
    <dbReference type="NCBI Taxonomy" id="145388"/>
    <lineage>
        <taxon>Eukaryota</taxon>
        <taxon>Viridiplantae</taxon>
        <taxon>Chlorophyta</taxon>
        <taxon>core chlorophytes</taxon>
        <taxon>Chlorophyceae</taxon>
        <taxon>CS clade</taxon>
        <taxon>Sphaeropleales</taxon>
        <taxon>Selenastraceae</taxon>
        <taxon>Monoraphidium</taxon>
    </lineage>
</organism>
<accession>A0A0D2KMB8</accession>
<reference evidence="1 2" key="1">
    <citation type="journal article" date="2013" name="BMC Genomics">
        <title>Reconstruction of the lipid metabolism for the microalga Monoraphidium neglectum from its genome sequence reveals characteristics suitable for biofuel production.</title>
        <authorList>
            <person name="Bogen C."/>
            <person name="Al-Dilaimi A."/>
            <person name="Albersmeier A."/>
            <person name="Wichmann J."/>
            <person name="Grundmann M."/>
            <person name="Rupp O."/>
            <person name="Lauersen K.J."/>
            <person name="Blifernez-Klassen O."/>
            <person name="Kalinowski J."/>
            <person name="Goesmann A."/>
            <person name="Mussgnug J.H."/>
            <person name="Kruse O."/>
        </authorList>
    </citation>
    <scope>NUCLEOTIDE SEQUENCE [LARGE SCALE GENOMIC DNA]</scope>
    <source>
        <strain evidence="1 2">SAG 48.87</strain>
    </source>
</reference>
<sequence>MSWVGQDAGARVRALFSLRGGLDISLYSAGIVGADLINRRRVVVDYPNKRIGILEDRGAAAA</sequence>
<proteinExistence type="predicted"/>
<evidence type="ECO:0000313" key="1">
    <source>
        <dbReference type="EMBL" id="KIY96883.1"/>
    </source>
</evidence>
<dbReference type="RefSeq" id="XP_013895903.1">
    <property type="nucleotide sequence ID" value="XM_014040449.1"/>
</dbReference>
<dbReference type="KEGG" id="mng:MNEG_11077"/>
<protein>
    <submittedName>
        <fullName evidence="1">Uncharacterized protein</fullName>
    </submittedName>
</protein>
<dbReference type="EMBL" id="KK102801">
    <property type="protein sequence ID" value="KIY96883.1"/>
    <property type="molecule type" value="Genomic_DNA"/>
</dbReference>